<dbReference type="Proteomes" id="UP001597231">
    <property type="component" value="Unassembled WGS sequence"/>
</dbReference>
<protein>
    <submittedName>
        <fullName evidence="1">YheC/YheD family protein</fullName>
    </submittedName>
</protein>
<name>A0ABW3U3Z9_9BACL</name>
<dbReference type="RefSeq" id="WP_381481833.1">
    <property type="nucleotide sequence ID" value="NZ_JBHTLT010000120.1"/>
</dbReference>
<sequence>MKRTLGKWEQNMSLQQHPHIAKHIPETKLFNEHHLDDLLSRCPSVYVKHDTTGQGRAIFKIRKNADGTYYINGFTIQGKPIQKTVLNVNVIRQLLHPFIKLGRESGLYILQEDIQSHTQNGQPFSIRVHVQQLKNDWVIGGMYGTIANETVTESGIVNPHRGAHVMTIAEVLSQTKNKRNQKNTIKRIEEIATAAAKVIYSVLPNREYGMDFGLNQNGTPILFEVNTTPGISGFAKIENKALWKRIIMLRKMQST</sequence>
<organism evidence="1 2">
    <name type="scientific">Sporosarcina contaminans</name>
    <dbReference type="NCBI Taxonomy" id="633403"/>
    <lineage>
        <taxon>Bacteria</taxon>
        <taxon>Bacillati</taxon>
        <taxon>Bacillota</taxon>
        <taxon>Bacilli</taxon>
        <taxon>Bacillales</taxon>
        <taxon>Caryophanaceae</taxon>
        <taxon>Sporosarcina</taxon>
    </lineage>
</organism>
<comment type="caution">
    <text evidence="1">The sequence shown here is derived from an EMBL/GenBank/DDBJ whole genome shotgun (WGS) entry which is preliminary data.</text>
</comment>
<dbReference type="SUPFAM" id="SSF56059">
    <property type="entry name" value="Glutathione synthetase ATP-binding domain-like"/>
    <property type="match status" value="1"/>
</dbReference>
<evidence type="ECO:0000313" key="2">
    <source>
        <dbReference type="Proteomes" id="UP001597231"/>
    </source>
</evidence>
<proteinExistence type="predicted"/>
<evidence type="ECO:0000313" key="1">
    <source>
        <dbReference type="EMBL" id="MFD1206322.1"/>
    </source>
</evidence>
<accession>A0ABW3U3Z9</accession>
<dbReference type="Gene3D" id="3.30.470.20">
    <property type="entry name" value="ATP-grasp fold, B domain"/>
    <property type="match status" value="1"/>
</dbReference>
<keyword evidence="2" id="KW-1185">Reference proteome</keyword>
<dbReference type="EMBL" id="JBHTLT010000120">
    <property type="protein sequence ID" value="MFD1206322.1"/>
    <property type="molecule type" value="Genomic_DNA"/>
</dbReference>
<dbReference type="InterPro" id="IPR026838">
    <property type="entry name" value="YheC/D"/>
</dbReference>
<gene>
    <name evidence="1" type="ORF">ACFQ38_14595</name>
</gene>
<reference evidence="2" key="1">
    <citation type="journal article" date="2019" name="Int. J. Syst. Evol. Microbiol.">
        <title>The Global Catalogue of Microorganisms (GCM) 10K type strain sequencing project: providing services to taxonomists for standard genome sequencing and annotation.</title>
        <authorList>
            <consortium name="The Broad Institute Genomics Platform"/>
            <consortium name="The Broad Institute Genome Sequencing Center for Infectious Disease"/>
            <person name="Wu L."/>
            <person name="Ma J."/>
        </authorList>
    </citation>
    <scope>NUCLEOTIDE SEQUENCE [LARGE SCALE GENOMIC DNA]</scope>
    <source>
        <strain evidence="2">CCUG 53915</strain>
    </source>
</reference>
<dbReference type="Pfam" id="PF14398">
    <property type="entry name" value="ATPgrasp_YheCD"/>
    <property type="match status" value="1"/>
</dbReference>